<sequence length="208" mass="21852">MHSASTASSVGTLKDHVEATWHLATEMSVVMGFRGGQPLEVFRGTDGDGPAVSAPKATANEPCLTLVAPREEAVIHAGYRLPEEGDQVAARCAFEPRRAAKDQYGVLRTAALSQLSRAETPELLGSLRELSPSTDVDDNRSNSSNFSLGGVSNFRSQSGSPGWAPASSDGPGAKRQLVLLFDSLVERDLCLEELGLADAVSGPCNTAV</sequence>
<evidence type="ECO:0000313" key="2">
    <source>
        <dbReference type="EMBL" id="CAK0851624.1"/>
    </source>
</evidence>
<dbReference type="Proteomes" id="UP001189429">
    <property type="component" value="Unassembled WGS sequence"/>
</dbReference>
<dbReference type="EMBL" id="CAUYUJ010015258">
    <property type="protein sequence ID" value="CAK0851624.1"/>
    <property type="molecule type" value="Genomic_DNA"/>
</dbReference>
<gene>
    <name evidence="2" type="ORF">PCOR1329_LOCUS43736</name>
</gene>
<reference evidence="2" key="1">
    <citation type="submission" date="2023-10" db="EMBL/GenBank/DDBJ databases">
        <authorList>
            <person name="Chen Y."/>
            <person name="Shah S."/>
            <person name="Dougan E. K."/>
            <person name="Thang M."/>
            <person name="Chan C."/>
        </authorList>
    </citation>
    <scope>NUCLEOTIDE SEQUENCE [LARGE SCALE GENOMIC DNA]</scope>
</reference>
<evidence type="ECO:0000313" key="3">
    <source>
        <dbReference type="Proteomes" id="UP001189429"/>
    </source>
</evidence>
<organism evidence="2 3">
    <name type="scientific">Prorocentrum cordatum</name>
    <dbReference type="NCBI Taxonomy" id="2364126"/>
    <lineage>
        <taxon>Eukaryota</taxon>
        <taxon>Sar</taxon>
        <taxon>Alveolata</taxon>
        <taxon>Dinophyceae</taxon>
        <taxon>Prorocentrales</taxon>
        <taxon>Prorocentraceae</taxon>
        <taxon>Prorocentrum</taxon>
    </lineage>
</organism>
<protein>
    <submittedName>
        <fullName evidence="2">Uncharacterized protein</fullName>
    </submittedName>
</protein>
<evidence type="ECO:0000256" key="1">
    <source>
        <dbReference type="SAM" id="MobiDB-lite"/>
    </source>
</evidence>
<keyword evidence="3" id="KW-1185">Reference proteome</keyword>
<feature type="region of interest" description="Disordered" evidence="1">
    <location>
        <begin position="127"/>
        <end position="170"/>
    </location>
</feature>
<accession>A0ABN9U049</accession>
<name>A0ABN9U049_9DINO</name>
<proteinExistence type="predicted"/>
<comment type="caution">
    <text evidence="2">The sequence shown here is derived from an EMBL/GenBank/DDBJ whole genome shotgun (WGS) entry which is preliminary data.</text>
</comment>